<dbReference type="InterPro" id="IPR057672">
    <property type="entry name" value="TPR_IPO4/5"/>
</dbReference>
<evidence type="ECO:0000259" key="9">
    <source>
        <dbReference type="Pfam" id="PF25780"/>
    </source>
</evidence>
<accession>A0A1A6A0R2</accession>
<reference evidence="10" key="1">
    <citation type="submission" date="2013-07" db="EMBL/GenBank/DDBJ databases">
        <title>The Genome Sequence of Cryptococcus dejecticola CBS10117.</title>
        <authorList>
            <consortium name="The Broad Institute Genome Sequencing Platform"/>
            <person name="Cuomo C."/>
            <person name="Litvintseva A."/>
            <person name="Chen Y."/>
            <person name="Heitman J."/>
            <person name="Sun S."/>
            <person name="Springer D."/>
            <person name="Dromer F."/>
            <person name="Young S.K."/>
            <person name="Zeng Q."/>
            <person name="Gargeya S."/>
            <person name="Fitzgerald M."/>
            <person name="Abouelleil A."/>
            <person name="Alvarado L."/>
            <person name="Berlin A.M."/>
            <person name="Chapman S.B."/>
            <person name="Dewar J."/>
            <person name="Goldberg J."/>
            <person name="Griggs A."/>
            <person name="Gujja S."/>
            <person name="Hansen M."/>
            <person name="Howarth C."/>
            <person name="Imamovic A."/>
            <person name="Larimer J."/>
            <person name="McCowan C."/>
            <person name="Murphy C."/>
            <person name="Pearson M."/>
            <person name="Priest M."/>
            <person name="Roberts A."/>
            <person name="Saif S."/>
            <person name="Shea T."/>
            <person name="Sykes S."/>
            <person name="Wortman J."/>
            <person name="Nusbaum C."/>
            <person name="Birren B."/>
        </authorList>
    </citation>
    <scope>NUCLEOTIDE SEQUENCE [LARGE SCALE GENOMIC DNA]</scope>
    <source>
        <strain evidence="10">CBS 10117</strain>
    </source>
</reference>
<evidence type="ECO:0000256" key="6">
    <source>
        <dbReference type="ARBA" id="ARBA00022927"/>
    </source>
</evidence>
<dbReference type="InterPro" id="IPR016024">
    <property type="entry name" value="ARM-type_fold"/>
</dbReference>
<keyword evidence="4" id="KW-0963">Cytoplasm</keyword>
<evidence type="ECO:0000256" key="4">
    <source>
        <dbReference type="ARBA" id="ARBA00022490"/>
    </source>
</evidence>
<evidence type="ECO:0000259" key="8">
    <source>
        <dbReference type="Pfam" id="PF23271"/>
    </source>
</evidence>
<dbReference type="OrthoDB" id="543373at2759"/>
<name>A0A1A6A0R2_9TREE</name>
<dbReference type="InterPro" id="IPR011989">
    <property type="entry name" value="ARM-like"/>
</dbReference>
<dbReference type="Pfam" id="PF23271">
    <property type="entry name" value="HEAT_GCN1"/>
    <property type="match status" value="1"/>
</dbReference>
<dbReference type="SUPFAM" id="SSF48371">
    <property type="entry name" value="ARM repeat"/>
    <property type="match status" value="1"/>
</dbReference>
<keyword evidence="5" id="KW-0677">Repeat</keyword>
<dbReference type="AlphaFoldDB" id="A0A1A6A0R2"/>
<evidence type="ECO:0000256" key="3">
    <source>
        <dbReference type="ARBA" id="ARBA00022448"/>
    </source>
</evidence>
<dbReference type="PANTHER" id="PTHR10527">
    <property type="entry name" value="IMPORTIN BETA"/>
    <property type="match status" value="1"/>
</dbReference>
<dbReference type="VEuPathDB" id="FungiDB:I303_05935"/>
<dbReference type="InterPro" id="IPR040122">
    <property type="entry name" value="Importin_beta"/>
</dbReference>
<dbReference type="GO" id="GO:0006606">
    <property type="term" value="P:protein import into nucleus"/>
    <property type="evidence" value="ECO:0007669"/>
    <property type="project" value="InterPro"/>
</dbReference>
<sequence length="900" mass="99682">MSTEHLMGDVGAVFEALMGTADGPRQEGEKHLRNLTISTPADILLLLAQIGAQGVGGFQLDQRLLSLILLKRLAFKPLPGLFLNENSQHATAPFDVIRETTRGRIETVLCAGLKDEMDTRMRKGLGNCAATWAQESAARHRPLLPLPPILLELTASPHPFHRFTPFQLLDMTPTLLVDSVSDPLPAPQLAHVLLAGINDPSVDVRVEAMKAVRSVLMEGVTGKEREEIGSQMIHQAFQSLPRLPSNLLSHALVPLVDLASVHPNLFLPTLSDTLPYLLSLASPPSSSVPHQFSPYPPSRVGQEEWEEIANPATEILLSLIELRPSQLEGWESGRVARELVGLLIGRQVGSFEVDCQDWLDATNLEEEDEDYPVFAEEALDRLAHALVGGSTILPALSSQVESLLAQPDWRCRYCALVAIAAVAEGCLEELQPRIRDVLTIISPTAKDPHPRVRYAFLQCLGQLCSDCEGIMQREYQNDVLQVCLQLLEDPITRVRVHSAACLTNFFQDVEPESFASYIQPLVGTLLRLFRAGALYLQEQVLATLSNIALGAMETFLPFYRDVMDLCIHTLANATSSDQHKLQGRAMECASLTGSAVGKAAFAGDAVKVAQLMIIIQNALQSDDVRSAYLMDAWTSLCQTLGDDFEPFLPQVIPPLLKAASFKPTKPDALLSSFEESTPDTEDALVASNTSEMDEKVQAFENLTLYAFTMRAKFEPWLMHSMELSLGGIVDRYSEGVREAAAFLVPGLLQVAKDAKVWNDSPNNLIEVFQRVINAITKESDPSFLALLYKSFTDSLHVVSLSLPSNLSAQLINSTEAHLRDLKSTRVDREIQSDYMDEADREIYLEEQENENSALDQMENSLIMIKQFDENEEFSDRIDRVQRLRAEVRKRGLKEDEPDGM</sequence>
<evidence type="ECO:0000256" key="7">
    <source>
        <dbReference type="ARBA" id="ARBA00023242"/>
    </source>
</evidence>
<protein>
    <recommendedName>
        <fullName evidence="11">TOG domain-containing protein</fullName>
    </recommendedName>
</protein>
<keyword evidence="6" id="KW-0653">Protein transport</keyword>
<dbReference type="Pfam" id="PF25780">
    <property type="entry name" value="TPR_IPO5"/>
    <property type="match status" value="1"/>
</dbReference>
<dbReference type="EMBL" id="KI894033">
    <property type="protein sequence ID" value="OBR83655.1"/>
    <property type="molecule type" value="Genomic_DNA"/>
</dbReference>
<organism evidence="10">
    <name type="scientific">Kwoniella dejecticola CBS 10117</name>
    <dbReference type="NCBI Taxonomy" id="1296121"/>
    <lineage>
        <taxon>Eukaryota</taxon>
        <taxon>Fungi</taxon>
        <taxon>Dikarya</taxon>
        <taxon>Basidiomycota</taxon>
        <taxon>Agaricomycotina</taxon>
        <taxon>Tremellomycetes</taxon>
        <taxon>Tremellales</taxon>
        <taxon>Cryptococcaceae</taxon>
        <taxon>Kwoniella</taxon>
    </lineage>
</organism>
<evidence type="ECO:0008006" key="11">
    <source>
        <dbReference type="Google" id="ProtNLM"/>
    </source>
</evidence>
<proteinExistence type="predicted"/>
<evidence type="ECO:0000313" key="10">
    <source>
        <dbReference type="EMBL" id="OBR83655.1"/>
    </source>
</evidence>
<comment type="subcellular location">
    <subcellularLocation>
        <location evidence="2">Cytoplasm</location>
    </subcellularLocation>
    <subcellularLocation>
        <location evidence="1">Nucleus</location>
    </subcellularLocation>
</comment>
<dbReference type="InterPro" id="IPR057546">
    <property type="entry name" value="HEAT_GCN1"/>
</dbReference>
<gene>
    <name evidence="10" type="ORF">I303_05935</name>
</gene>
<keyword evidence="7" id="KW-0539">Nucleus</keyword>
<feature type="domain" description="IPO4/5-like TPR repeats" evidence="9">
    <location>
        <begin position="121"/>
        <end position="274"/>
    </location>
</feature>
<feature type="domain" description="Stalled ribosome sensor GCN1-like HEAT repeats region" evidence="8">
    <location>
        <begin position="390"/>
        <end position="524"/>
    </location>
</feature>
<dbReference type="STRING" id="1296121.A0A1A6A0R2"/>
<keyword evidence="3" id="KW-0813">Transport</keyword>
<evidence type="ECO:0000256" key="1">
    <source>
        <dbReference type="ARBA" id="ARBA00004123"/>
    </source>
</evidence>
<dbReference type="Gene3D" id="1.25.10.10">
    <property type="entry name" value="Leucine-rich Repeat Variant"/>
    <property type="match status" value="1"/>
</dbReference>
<dbReference type="GO" id="GO:0005737">
    <property type="term" value="C:cytoplasm"/>
    <property type="evidence" value="ECO:0007669"/>
    <property type="project" value="UniProtKB-SubCell"/>
</dbReference>
<evidence type="ECO:0000256" key="5">
    <source>
        <dbReference type="ARBA" id="ARBA00022737"/>
    </source>
</evidence>
<evidence type="ECO:0000256" key="2">
    <source>
        <dbReference type="ARBA" id="ARBA00004496"/>
    </source>
</evidence>